<comment type="caution">
    <text evidence="2">The sequence shown here is derived from an EMBL/GenBank/DDBJ whole genome shotgun (WGS) entry which is preliminary data.</text>
</comment>
<evidence type="ECO:0000313" key="2">
    <source>
        <dbReference type="EMBL" id="KAJ1082866.1"/>
    </source>
</evidence>
<sequence>MGGCTHHPGASQMPRCLVALAPTGFRGVLGLFPAPVWPIQMIQRRLEAREADSLLSVMRVEANHSSEPLGPYSRLRQGVSRGTVA</sequence>
<gene>
    <name evidence="2" type="ORF">NDU88_003030</name>
</gene>
<proteinExistence type="predicted"/>
<organism evidence="2 3">
    <name type="scientific">Pleurodeles waltl</name>
    <name type="common">Iberian ribbed newt</name>
    <dbReference type="NCBI Taxonomy" id="8319"/>
    <lineage>
        <taxon>Eukaryota</taxon>
        <taxon>Metazoa</taxon>
        <taxon>Chordata</taxon>
        <taxon>Craniata</taxon>
        <taxon>Vertebrata</taxon>
        <taxon>Euteleostomi</taxon>
        <taxon>Amphibia</taxon>
        <taxon>Batrachia</taxon>
        <taxon>Caudata</taxon>
        <taxon>Salamandroidea</taxon>
        <taxon>Salamandridae</taxon>
        <taxon>Pleurodelinae</taxon>
        <taxon>Pleurodeles</taxon>
    </lineage>
</organism>
<dbReference type="Proteomes" id="UP001066276">
    <property type="component" value="Chromosome 12"/>
</dbReference>
<reference evidence="2" key="1">
    <citation type="journal article" date="2022" name="bioRxiv">
        <title>Sequencing and chromosome-scale assembly of the giantPleurodeles waltlgenome.</title>
        <authorList>
            <person name="Brown T."/>
            <person name="Elewa A."/>
            <person name="Iarovenko S."/>
            <person name="Subramanian E."/>
            <person name="Araus A.J."/>
            <person name="Petzold A."/>
            <person name="Susuki M."/>
            <person name="Suzuki K.-i.T."/>
            <person name="Hayashi T."/>
            <person name="Toyoda A."/>
            <person name="Oliveira C."/>
            <person name="Osipova E."/>
            <person name="Leigh N.D."/>
            <person name="Simon A."/>
            <person name="Yun M.H."/>
        </authorList>
    </citation>
    <scope>NUCLEOTIDE SEQUENCE</scope>
    <source>
        <strain evidence="2">20211129_DDA</strain>
        <tissue evidence="2">Liver</tissue>
    </source>
</reference>
<evidence type="ECO:0000313" key="3">
    <source>
        <dbReference type="Proteomes" id="UP001066276"/>
    </source>
</evidence>
<dbReference type="AlphaFoldDB" id="A0AAV7KTQ8"/>
<evidence type="ECO:0000256" key="1">
    <source>
        <dbReference type="SAM" id="MobiDB-lite"/>
    </source>
</evidence>
<accession>A0AAV7KTQ8</accession>
<feature type="region of interest" description="Disordered" evidence="1">
    <location>
        <begin position="64"/>
        <end position="85"/>
    </location>
</feature>
<dbReference type="EMBL" id="JANPWB010000016">
    <property type="protein sequence ID" value="KAJ1082866.1"/>
    <property type="molecule type" value="Genomic_DNA"/>
</dbReference>
<protein>
    <submittedName>
        <fullName evidence="2">Uncharacterized protein</fullName>
    </submittedName>
</protein>
<name>A0AAV7KTQ8_PLEWA</name>
<keyword evidence="3" id="KW-1185">Reference proteome</keyword>